<proteinExistence type="predicted"/>
<evidence type="ECO:0000313" key="4">
    <source>
        <dbReference type="Proteomes" id="UP000034163"/>
    </source>
</evidence>
<sequence length="326" mass="36388">MAPLLLLASNGAIIFLMSKTLPNHKEYSFKHHFVPHPHHKTRATLLSHSAIFTYLLGIVLIFGSFRLISKTFPGVLGYASDITTQDLLNLTNQKRLESGLTELRINSALSSAAKRKAEDMFKEGYWSHISPSGTEPWDFILRENYDYVYAGENLAKNFNTSKDVVQAWVNSSSHKENIMNKNYEEIGFAVVNGVLDGYETTLVVQMFGKSRTGSYVASAKDENKILESVATVLEDTGLVPDPKNEPIQKQIVIENPVVQPTVDIATASKAIGLVFVIYIVVLLLLDIWYSKRHSIFKLTGHSLAHLSFLMITLVGMLLMMMPGKIL</sequence>
<protein>
    <recommendedName>
        <fullName evidence="2">SCP domain-containing protein</fullName>
    </recommendedName>
</protein>
<accession>A0A0G0WXI3</accession>
<dbReference type="PANTHER" id="PTHR31157:SF1">
    <property type="entry name" value="SCP DOMAIN-CONTAINING PROTEIN"/>
    <property type="match status" value="1"/>
</dbReference>
<dbReference type="InterPro" id="IPR014044">
    <property type="entry name" value="CAP_dom"/>
</dbReference>
<feature type="transmembrane region" description="Helical" evidence="1">
    <location>
        <begin position="270"/>
        <end position="290"/>
    </location>
</feature>
<evidence type="ECO:0000259" key="2">
    <source>
        <dbReference type="Pfam" id="PF00188"/>
    </source>
</evidence>
<reference evidence="3 4" key="1">
    <citation type="journal article" date="2015" name="Nature">
        <title>rRNA introns, odd ribosomes, and small enigmatic genomes across a large radiation of phyla.</title>
        <authorList>
            <person name="Brown C.T."/>
            <person name="Hug L.A."/>
            <person name="Thomas B.C."/>
            <person name="Sharon I."/>
            <person name="Castelle C.J."/>
            <person name="Singh A."/>
            <person name="Wilkins M.J."/>
            <person name="Williams K.H."/>
            <person name="Banfield J.F."/>
        </authorList>
    </citation>
    <scope>NUCLEOTIDE SEQUENCE [LARGE SCALE GENOMIC DNA]</scope>
</reference>
<dbReference type="SUPFAM" id="SSF55797">
    <property type="entry name" value="PR-1-like"/>
    <property type="match status" value="1"/>
</dbReference>
<organism evidence="3 4">
    <name type="scientific">candidate division WWE3 bacterium GW2011_GWB1_41_6</name>
    <dbReference type="NCBI Taxonomy" id="1619112"/>
    <lineage>
        <taxon>Bacteria</taxon>
        <taxon>Katanobacteria</taxon>
    </lineage>
</organism>
<dbReference type="EMBL" id="LCBS01000002">
    <property type="protein sequence ID" value="KKS17460.1"/>
    <property type="molecule type" value="Genomic_DNA"/>
</dbReference>
<dbReference type="PANTHER" id="PTHR31157">
    <property type="entry name" value="SCP DOMAIN-CONTAINING PROTEIN"/>
    <property type="match status" value="1"/>
</dbReference>
<gene>
    <name evidence="3" type="ORF">UU72_C0002G0043</name>
</gene>
<keyword evidence="1" id="KW-0472">Membrane</keyword>
<dbReference type="Gene3D" id="3.40.33.10">
    <property type="entry name" value="CAP"/>
    <property type="match status" value="1"/>
</dbReference>
<name>A0A0G0WXI3_UNCKA</name>
<feature type="transmembrane region" description="Helical" evidence="1">
    <location>
        <begin position="302"/>
        <end position="321"/>
    </location>
</feature>
<evidence type="ECO:0000256" key="1">
    <source>
        <dbReference type="SAM" id="Phobius"/>
    </source>
</evidence>
<feature type="domain" description="SCP" evidence="2">
    <location>
        <begin position="88"/>
        <end position="206"/>
    </location>
</feature>
<feature type="transmembrane region" description="Helical" evidence="1">
    <location>
        <begin position="46"/>
        <end position="68"/>
    </location>
</feature>
<comment type="caution">
    <text evidence="3">The sequence shown here is derived from an EMBL/GenBank/DDBJ whole genome shotgun (WGS) entry which is preliminary data.</text>
</comment>
<dbReference type="Pfam" id="PF00188">
    <property type="entry name" value="CAP"/>
    <property type="match status" value="1"/>
</dbReference>
<evidence type="ECO:0000313" key="3">
    <source>
        <dbReference type="EMBL" id="KKS17460.1"/>
    </source>
</evidence>
<dbReference type="Proteomes" id="UP000034163">
    <property type="component" value="Unassembled WGS sequence"/>
</dbReference>
<dbReference type="AlphaFoldDB" id="A0A0G0WXI3"/>
<dbReference type="CDD" id="cd05379">
    <property type="entry name" value="CAP_bacterial"/>
    <property type="match status" value="1"/>
</dbReference>
<keyword evidence="1" id="KW-1133">Transmembrane helix</keyword>
<keyword evidence="1" id="KW-0812">Transmembrane</keyword>
<dbReference type="InterPro" id="IPR035940">
    <property type="entry name" value="CAP_sf"/>
</dbReference>